<dbReference type="InterPro" id="IPR023827">
    <property type="entry name" value="Peptidase_S8_Asp-AS"/>
</dbReference>
<dbReference type="Pfam" id="PF05922">
    <property type="entry name" value="Inhibitor_I9"/>
    <property type="match status" value="1"/>
</dbReference>
<dbReference type="InterPro" id="IPR022398">
    <property type="entry name" value="Peptidase_S8_His-AS"/>
</dbReference>
<evidence type="ECO:0000313" key="9">
    <source>
        <dbReference type="Proteomes" id="UP000266723"/>
    </source>
</evidence>
<dbReference type="EMBL" id="QGKV02000649">
    <property type="protein sequence ID" value="KAF3582973.1"/>
    <property type="molecule type" value="Genomic_DNA"/>
</dbReference>
<gene>
    <name evidence="8" type="ORF">DY000_02031683</name>
</gene>
<accession>A0ABQ7E0D8</accession>
<dbReference type="SUPFAM" id="SSF52743">
    <property type="entry name" value="Subtilisin-like"/>
    <property type="match status" value="1"/>
</dbReference>
<dbReference type="Proteomes" id="UP000266723">
    <property type="component" value="Unassembled WGS sequence"/>
</dbReference>
<keyword evidence="9" id="KW-1185">Reference proteome</keyword>
<evidence type="ECO:0000256" key="1">
    <source>
        <dbReference type="ARBA" id="ARBA00011073"/>
    </source>
</evidence>
<reference evidence="8 9" key="1">
    <citation type="journal article" date="2020" name="BMC Genomics">
        <title>Intraspecific diversification of the crop wild relative Brassica cretica Lam. using demographic model selection.</title>
        <authorList>
            <person name="Kioukis A."/>
            <person name="Michalopoulou V.A."/>
            <person name="Briers L."/>
            <person name="Pirintsos S."/>
            <person name="Studholme D.J."/>
            <person name="Pavlidis P."/>
            <person name="Sarris P.F."/>
        </authorList>
    </citation>
    <scope>NUCLEOTIDE SEQUENCE [LARGE SCALE GENOMIC DNA]</scope>
    <source>
        <strain evidence="9">cv. PFS-1207/04</strain>
    </source>
</reference>
<dbReference type="PROSITE" id="PS00137">
    <property type="entry name" value="SUBTILASE_HIS"/>
    <property type="match status" value="1"/>
</dbReference>
<feature type="domain" description="Inhibitor I9" evidence="7">
    <location>
        <begin position="13"/>
        <end position="75"/>
    </location>
</feature>
<dbReference type="InterPro" id="IPR045051">
    <property type="entry name" value="SBT"/>
</dbReference>
<dbReference type="PROSITE" id="PS00136">
    <property type="entry name" value="SUBTILASE_ASP"/>
    <property type="match status" value="1"/>
</dbReference>
<evidence type="ECO:0000256" key="5">
    <source>
        <dbReference type="ARBA" id="ARBA00022825"/>
    </source>
</evidence>
<evidence type="ECO:0000259" key="6">
    <source>
        <dbReference type="Pfam" id="PF00082"/>
    </source>
</evidence>
<evidence type="ECO:0008006" key="10">
    <source>
        <dbReference type="Google" id="ProtNLM"/>
    </source>
</evidence>
<comment type="similarity">
    <text evidence="1">Belongs to the peptidase S8 family.</text>
</comment>
<keyword evidence="2" id="KW-0645">Protease</keyword>
<dbReference type="InterPro" id="IPR010259">
    <property type="entry name" value="S8pro/Inhibitor_I9"/>
</dbReference>
<evidence type="ECO:0000313" key="8">
    <source>
        <dbReference type="EMBL" id="KAF3582973.1"/>
    </source>
</evidence>
<evidence type="ECO:0000256" key="2">
    <source>
        <dbReference type="ARBA" id="ARBA00022670"/>
    </source>
</evidence>
<feature type="domain" description="Peptidase S8/S53" evidence="6">
    <location>
        <begin position="102"/>
        <end position="232"/>
    </location>
</feature>
<dbReference type="Gene3D" id="3.40.50.200">
    <property type="entry name" value="Peptidase S8/S53 domain"/>
    <property type="match status" value="1"/>
</dbReference>
<keyword evidence="5" id="KW-0720">Serine protease</keyword>
<comment type="caution">
    <text evidence="8">The sequence shown here is derived from an EMBL/GenBank/DDBJ whole genome shotgun (WGS) entry which is preliminary data.</text>
</comment>
<evidence type="ECO:0000259" key="7">
    <source>
        <dbReference type="Pfam" id="PF05922"/>
    </source>
</evidence>
<dbReference type="InterPro" id="IPR015500">
    <property type="entry name" value="Peptidase_S8_subtilisin-rel"/>
</dbReference>
<dbReference type="InterPro" id="IPR000209">
    <property type="entry name" value="Peptidase_S8/S53_dom"/>
</dbReference>
<dbReference type="Gene3D" id="3.30.70.80">
    <property type="entry name" value="Peptidase S8 propeptide/proteinase inhibitor I9"/>
    <property type="match status" value="1"/>
</dbReference>
<keyword evidence="4" id="KW-0378">Hydrolase</keyword>
<name>A0ABQ7E0D8_BRACR</name>
<protein>
    <recommendedName>
        <fullName evidence="10">Peptidase S8/S53 domain-containing protein</fullName>
    </recommendedName>
</protein>
<dbReference type="PANTHER" id="PTHR10795">
    <property type="entry name" value="PROPROTEIN CONVERTASE SUBTILISIN/KEXIN"/>
    <property type="match status" value="1"/>
</dbReference>
<evidence type="ECO:0000256" key="4">
    <source>
        <dbReference type="ARBA" id="ARBA00022801"/>
    </source>
</evidence>
<keyword evidence="3" id="KW-0732">Signal</keyword>
<proteinExistence type="inferred from homology"/>
<dbReference type="PRINTS" id="PR00723">
    <property type="entry name" value="SUBTILISIN"/>
</dbReference>
<sequence length="395" mass="43008">MTETSKAMAYEAKKIEGIHEEILGSTLEKGSYTKLYSFKHIINALAVRTTPSQAQKLKKAKGVKAVEEDKGVKLMTTYTPDFLELPRQVWPKISNQGDRLAGEDIVIGFVDTGISPTHPSFAALDLTNPYSTNLSRLNFSGDCETGPLFPAGSCNGKIISARFFSAGARASVAFNGSLDILSPFDASGHGSHVASIAAGNSGVPVIVDGFSYGRASGMAPRARFFVTKCTLDMSSVIVQSSEDLKKEIASLEFEILRIEYYHYQASPVSECSSSCPLSFQASLKAFSTKENTRYVYGHRTTLGDLLGSSHIVDDMENPSRFSEEILRCISSMYVTLSGRARTSSYLQASPSSKTRFDSWNPCLGDSKEANAPRGVVIESLKLHLDDSCFNIYELL</sequence>
<dbReference type="InterPro" id="IPR037045">
    <property type="entry name" value="S8pro/Inhibitor_I9_sf"/>
</dbReference>
<dbReference type="InterPro" id="IPR036852">
    <property type="entry name" value="Peptidase_S8/S53_dom_sf"/>
</dbReference>
<evidence type="ECO:0000256" key="3">
    <source>
        <dbReference type="ARBA" id="ARBA00022729"/>
    </source>
</evidence>
<dbReference type="Pfam" id="PF00082">
    <property type="entry name" value="Peptidase_S8"/>
    <property type="match status" value="1"/>
</dbReference>
<organism evidence="8 9">
    <name type="scientific">Brassica cretica</name>
    <name type="common">Mustard</name>
    <dbReference type="NCBI Taxonomy" id="69181"/>
    <lineage>
        <taxon>Eukaryota</taxon>
        <taxon>Viridiplantae</taxon>
        <taxon>Streptophyta</taxon>
        <taxon>Embryophyta</taxon>
        <taxon>Tracheophyta</taxon>
        <taxon>Spermatophyta</taxon>
        <taxon>Magnoliopsida</taxon>
        <taxon>eudicotyledons</taxon>
        <taxon>Gunneridae</taxon>
        <taxon>Pentapetalae</taxon>
        <taxon>rosids</taxon>
        <taxon>malvids</taxon>
        <taxon>Brassicales</taxon>
        <taxon>Brassicaceae</taxon>
        <taxon>Brassiceae</taxon>
        <taxon>Brassica</taxon>
    </lineage>
</organism>